<evidence type="ECO:0000313" key="1">
    <source>
        <dbReference type="EMBL" id="SVE58957.1"/>
    </source>
</evidence>
<proteinExistence type="predicted"/>
<dbReference type="AlphaFoldDB" id="A0A383EQ21"/>
<reference evidence="1" key="1">
    <citation type="submission" date="2018-05" db="EMBL/GenBank/DDBJ databases">
        <authorList>
            <person name="Lanie J.A."/>
            <person name="Ng W.-L."/>
            <person name="Kazmierczak K.M."/>
            <person name="Andrzejewski T.M."/>
            <person name="Davidsen T.M."/>
            <person name="Wayne K.J."/>
            <person name="Tettelin H."/>
            <person name="Glass J.I."/>
            <person name="Rusch D."/>
            <person name="Podicherti R."/>
            <person name="Tsui H.-C.T."/>
            <person name="Winkler M.E."/>
        </authorList>
    </citation>
    <scope>NUCLEOTIDE SEQUENCE</scope>
</reference>
<sequence length="108" mass="11499">AAANVAQAALTSSSNAVAWDASDKPNAYHLTTENTTLSAPSNAVEGAFICIEINFNGSHTFSWNAIFNFAADTAPTTTDTDAKTDILVFRYNGAIWQEVGRTLNIPES</sequence>
<gene>
    <name evidence="1" type="ORF">METZ01_LOCUS511811</name>
</gene>
<feature type="non-terminal residue" evidence="1">
    <location>
        <position position="1"/>
    </location>
</feature>
<organism evidence="1">
    <name type="scientific">marine metagenome</name>
    <dbReference type="NCBI Taxonomy" id="408172"/>
    <lineage>
        <taxon>unclassified sequences</taxon>
        <taxon>metagenomes</taxon>
        <taxon>ecological metagenomes</taxon>
    </lineage>
</organism>
<protein>
    <submittedName>
        <fullName evidence="1">Uncharacterized protein</fullName>
    </submittedName>
</protein>
<accession>A0A383EQ21</accession>
<dbReference type="EMBL" id="UINC01227878">
    <property type="protein sequence ID" value="SVE58957.1"/>
    <property type="molecule type" value="Genomic_DNA"/>
</dbReference>
<name>A0A383EQ21_9ZZZZ</name>